<sequence length="195" mass="22378">MGTDDDGTWIAIVPIFYLEVKFIAKQNNSLQVNDAIRFKQVRLINADGQMVGVVPISEALRQAEEADLDLVLISPNPDNPVCRVMDYGKYQFEQAKREKEAKRNQKVVEVKEVGLKLTTEEHDLGFKLKNAEKFLRDGNRVKISIRFRGREMAYTQQGYEVMNSVSDKLAEVAQVDRAPRVEGRNMIMFLMPRKK</sequence>
<keyword evidence="2 4" id="KW-0396">Initiation factor</keyword>
<comment type="caution">
    <text evidence="9">The sequence shown here is derived from an EMBL/GenBank/DDBJ whole genome shotgun (WGS) entry which is preliminary data.</text>
</comment>
<dbReference type="AlphaFoldDB" id="A0A2J8B014"/>
<dbReference type="SUPFAM" id="SSF54364">
    <property type="entry name" value="Translation initiation factor IF3, N-terminal domain"/>
    <property type="match status" value="1"/>
</dbReference>
<dbReference type="Proteomes" id="UP000236394">
    <property type="component" value="Unassembled WGS sequence"/>
</dbReference>
<feature type="domain" description="Translation initiation factor 3 N-terminal" evidence="8">
    <location>
        <begin position="32"/>
        <end position="101"/>
    </location>
</feature>
<evidence type="ECO:0000259" key="7">
    <source>
        <dbReference type="Pfam" id="PF00707"/>
    </source>
</evidence>
<comment type="subunit">
    <text evidence="4 6">Monomer.</text>
</comment>
<dbReference type="InterPro" id="IPR001288">
    <property type="entry name" value="Translation_initiation_fac_3"/>
</dbReference>
<dbReference type="PANTHER" id="PTHR10938">
    <property type="entry name" value="TRANSLATION INITIATION FACTOR IF-3"/>
    <property type="match status" value="1"/>
</dbReference>
<dbReference type="OMA" id="KCTVIFR"/>
<evidence type="ECO:0000313" key="9">
    <source>
        <dbReference type="EMBL" id="PNH18113.1"/>
    </source>
</evidence>
<dbReference type="PANTHER" id="PTHR10938:SF0">
    <property type="entry name" value="TRANSLATION INITIATION FACTOR IF-3, MITOCHONDRIAL"/>
    <property type="match status" value="1"/>
</dbReference>
<dbReference type="FunFam" id="3.10.20.80:FF:000001">
    <property type="entry name" value="Translation initiation factor IF-3"/>
    <property type="match status" value="1"/>
</dbReference>
<evidence type="ECO:0000256" key="6">
    <source>
        <dbReference type="RuleBase" id="RU000646"/>
    </source>
</evidence>
<dbReference type="NCBIfam" id="TIGR00168">
    <property type="entry name" value="infC"/>
    <property type="match status" value="1"/>
</dbReference>
<dbReference type="Gene3D" id="3.30.110.10">
    <property type="entry name" value="Translation initiation factor 3 (IF-3), C-terminal domain"/>
    <property type="match status" value="1"/>
</dbReference>
<evidence type="ECO:0000256" key="4">
    <source>
        <dbReference type="HAMAP-Rule" id="MF_00080"/>
    </source>
</evidence>
<evidence type="ECO:0000259" key="8">
    <source>
        <dbReference type="Pfam" id="PF05198"/>
    </source>
</evidence>
<name>A0A2J8B014_9FIRM</name>
<comment type="subcellular location">
    <subcellularLocation>
        <location evidence="4 6">Cytoplasm</location>
    </subcellularLocation>
</comment>
<dbReference type="RefSeq" id="WP_012993038.1">
    <property type="nucleotide sequence ID" value="NZ_NBZD01000004.1"/>
</dbReference>
<accession>A0A2J8B014</accession>
<dbReference type="Pfam" id="PF00707">
    <property type="entry name" value="IF3_C"/>
    <property type="match status" value="1"/>
</dbReference>
<proteinExistence type="inferred from homology"/>
<dbReference type="InterPro" id="IPR019815">
    <property type="entry name" value="Translation_initiation_fac_3_C"/>
</dbReference>
<keyword evidence="3 4" id="KW-0648">Protein biosynthesis</keyword>
<dbReference type="PROSITE" id="PS00938">
    <property type="entry name" value="IF3"/>
    <property type="match status" value="1"/>
</dbReference>
<dbReference type="SUPFAM" id="SSF55200">
    <property type="entry name" value="Translation initiation factor IF3, C-terminal domain"/>
    <property type="match status" value="1"/>
</dbReference>
<dbReference type="FunFam" id="3.30.110.10:FF:000001">
    <property type="entry name" value="Translation initiation factor IF-3"/>
    <property type="match status" value="1"/>
</dbReference>
<dbReference type="Gene3D" id="3.10.20.80">
    <property type="entry name" value="Translation initiation factor 3 (IF-3), N-terminal domain"/>
    <property type="match status" value="1"/>
</dbReference>
<comment type="similarity">
    <text evidence="1 4 6">Belongs to the IF-3 family.</text>
</comment>
<dbReference type="Pfam" id="PF05198">
    <property type="entry name" value="IF3_N"/>
    <property type="match status" value="1"/>
</dbReference>
<dbReference type="GO" id="GO:0032790">
    <property type="term" value="P:ribosome disassembly"/>
    <property type="evidence" value="ECO:0007669"/>
    <property type="project" value="TreeGrafter"/>
</dbReference>
<dbReference type="InterPro" id="IPR019813">
    <property type="entry name" value="Translation_initiation_fac3_CS"/>
</dbReference>
<gene>
    <name evidence="4" type="primary">infC</name>
    <name evidence="9" type="ORF">B7R76_07230</name>
</gene>
<evidence type="ECO:0000256" key="2">
    <source>
        <dbReference type="ARBA" id="ARBA00022540"/>
    </source>
</evidence>
<protein>
    <recommendedName>
        <fullName evidence="4 5">Translation initiation factor IF-3</fullName>
    </recommendedName>
</protein>
<dbReference type="GO" id="GO:0043022">
    <property type="term" value="F:ribosome binding"/>
    <property type="evidence" value="ECO:0007669"/>
    <property type="project" value="UniProtKB-ARBA"/>
</dbReference>
<dbReference type="InterPro" id="IPR036787">
    <property type="entry name" value="T_IF-3_N_sf"/>
</dbReference>
<dbReference type="HAMAP" id="MF_00080">
    <property type="entry name" value="IF_3"/>
    <property type="match status" value="1"/>
</dbReference>
<dbReference type="GO" id="GO:0003743">
    <property type="term" value="F:translation initiation factor activity"/>
    <property type="evidence" value="ECO:0007669"/>
    <property type="project" value="UniProtKB-UniRule"/>
</dbReference>
<evidence type="ECO:0000313" key="10">
    <source>
        <dbReference type="Proteomes" id="UP000236394"/>
    </source>
</evidence>
<evidence type="ECO:0000256" key="5">
    <source>
        <dbReference type="NCBIfam" id="TIGR00168"/>
    </source>
</evidence>
<dbReference type="InterPro" id="IPR036788">
    <property type="entry name" value="T_IF-3_C_sf"/>
</dbReference>
<feature type="domain" description="Translation initiation factor 3 C-terminal" evidence="7">
    <location>
        <begin position="108"/>
        <end position="192"/>
    </location>
</feature>
<comment type="function">
    <text evidence="4 6">IF-3 binds to the 30S ribosomal subunit and shifts the equilibrium between 70S ribosomes and their 50S and 30S subunits in favor of the free subunits, thus enhancing the availability of 30S subunits on which protein synthesis initiation begins.</text>
</comment>
<keyword evidence="4" id="KW-0963">Cytoplasm</keyword>
<dbReference type="InterPro" id="IPR019814">
    <property type="entry name" value="Translation_initiation_fac_3_N"/>
</dbReference>
<dbReference type="GO" id="GO:0005737">
    <property type="term" value="C:cytoplasm"/>
    <property type="evidence" value="ECO:0007669"/>
    <property type="project" value="UniProtKB-SubCell"/>
</dbReference>
<dbReference type="EMBL" id="NBZD01000004">
    <property type="protein sequence ID" value="PNH18113.1"/>
    <property type="molecule type" value="Genomic_DNA"/>
</dbReference>
<evidence type="ECO:0000256" key="1">
    <source>
        <dbReference type="ARBA" id="ARBA00005439"/>
    </source>
</evidence>
<evidence type="ECO:0000256" key="3">
    <source>
        <dbReference type="ARBA" id="ARBA00022917"/>
    </source>
</evidence>
<reference evidence="10" key="1">
    <citation type="submission" date="2017-04" db="EMBL/GenBank/DDBJ databases">
        <authorList>
            <person name="Bumgarner R.E."/>
            <person name="Fredricks D.N."/>
            <person name="Srinivasan S."/>
        </authorList>
    </citation>
    <scope>NUCLEOTIDE SEQUENCE [LARGE SCALE GENOMIC DNA]</scope>
    <source>
        <strain evidence="10">KA00405</strain>
    </source>
</reference>
<organism evidence="9 10">
    <name type="scientific">Mageeibacillus indolicus</name>
    <dbReference type="NCBI Taxonomy" id="884684"/>
    <lineage>
        <taxon>Bacteria</taxon>
        <taxon>Bacillati</taxon>
        <taxon>Bacillota</taxon>
        <taxon>Clostridia</taxon>
        <taxon>Eubacteriales</taxon>
        <taxon>Oscillospiraceae</taxon>
        <taxon>Mageeibacillus</taxon>
    </lineage>
</organism>